<dbReference type="AlphaFoldDB" id="A0A9W6S985"/>
<comment type="caution">
    <text evidence="2">The sequence shown here is derived from an EMBL/GenBank/DDBJ whole genome shotgun (WGS) entry which is preliminary data.</text>
</comment>
<sequence length="915" mass="98775">MTGSSWYLASGTDVSIYSHVAKPTISEERYMGGLQSGGGTSAVAASAHAGCERFRLTDPFITSKTRKALAAHVGRPDTSAGIPEARWMRAMTFEGLVRSERFVSELLTKTVGQLGLPRPKAVRRRDCHGAVAVTATELAQAHQKANSSGETTMLTALAVPYLHLEDVPDATAVQPDFAIVCPREGDGSWLIMGDAKDYERVRSRIDDGRMLKGFLQVALGAESAAGWSALPSGMRVHRHGALAVPRNAFLQPEAVVELLDDHRVEVRTRADERMETKARLGDASPAEEDLAAYLADLTAAFDPRSCVTCNLLSYCREELRAADDPLAVLTEIGVDRFVRPAVVGLVSGTGEVGQAPHSVVGQVNATVSGLPYWPGRLRTDPCGLPGTIELVLVKSDATALGVHGVAVRKVGADGPAGWTRRVFADPQSPLTRREMMRILGQAIREVREAGLGPVHLVVPDRPSADLLATAADSLAGVELSRLRWQHDLDSGRPALTFDGEPATLPDPLHADERLAVSFLLEEDRARAMSLRTPIVDLRAVLAAHVISGGPAVDAGRLDYLVTWAEASDPLDHRKVSDSIAEQPQTPGARLSNSVSDAIDKARRDDDMGEYDALVEAALGYRVEVVERALAVLGGLRTSRLREVHRVLEGDAQEIWGRRVALQASDLVRFSRTHRNWRNTQVDMLDADRKCSDQLTCLADTSVARDRATDAGVRELALATVVDLDPVRLDVKSRRLADGSTVVALHIGDRSLVELPSTTIKVQAGSFKLGQLPVGTLTRTDGVEGLLWDPKVVPGLAVGDELVLADATWFGKPLKSGHEITVKRPSLDNQSAPKATCTPDAYSADPETHEWCCRPHTVAEAQWSDTLAERRGRGELNPEVWPPLIDEERFDVGPDDEGPLPPPTSPPDGLTIDDLD</sequence>
<organism evidence="2 3">
    <name type="scientific">Actinoallomurus iriomotensis</name>
    <dbReference type="NCBI Taxonomy" id="478107"/>
    <lineage>
        <taxon>Bacteria</taxon>
        <taxon>Bacillati</taxon>
        <taxon>Actinomycetota</taxon>
        <taxon>Actinomycetes</taxon>
        <taxon>Streptosporangiales</taxon>
        <taxon>Thermomonosporaceae</taxon>
        <taxon>Actinoallomurus</taxon>
    </lineage>
</organism>
<proteinExistence type="predicted"/>
<dbReference type="EMBL" id="BSTK01000013">
    <property type="protein sequence ID" value="GLY89369.1"/>
    <property type="molecule type" value="Genomic_DNA"/>
</dbReference>
<evidence type="ECO:0000313" key="2">
    <source>
        <dbReference type="EMBL" id="GLY89369.1"/>
    </source>
</evidence>
<gene>
    <name evidence="2" type="ORF">Airi02_072980</name>
</gene>
<accession>A0A9W6S985</accession>
<feature type="region of interest" description="Disordered" evidence="1">
    <location>
        <begin position="872"/>
        <end position="915"/>
    </location>
</feature>
<evidence type="ECO:0000256" key="1">
    <source>
        <dbReference type="SAM" id="MobiDB-lite"/>
    </source>
</evidence>
<dbReference type="Proteomes" id="UP001165074">
    <property type="component" value="Unassembled WGS sequence"/>
</dbReference>
<reference evidence="2" key="1">
    <citation type="submission" date="2023-03" db="EMBL/GenBank/DDBJ databases">
        <title>Actinoallomurus iriomotensis NBRC 103684.</title>
        <authorList>
            <person name="Ichikawa N."/>
            <person name="Sato H."/>
            <person name="Tonouchi N."/>
        </authorList>
    </citation>
    <scope>NUCLEOTIDE SEQUENCE</scope>
    <source>
        <strain evidence="2">NBRC 103684</strain>
    </source>
</reference>
<evidence type="ECO:0000313" key="3">
    <source>
        <dbReference type="Proteomes" id="UP001165074"/>
    </source>
</evidence>
<protein>
    <submittedName>
        <fullName evidence="2">Uncharacterized protein</fullName>
    </submittedName>
</protein>
<keyword evidence="3" id="KW-1185">Reference proteome</keyword>
<name>A0A9W6S985_9ACTN</name>